<organism evidence="1 2">
    <name type="scientific">Zizania palustris</name>
    <name type="common">Northern wild rice</name>
    <dbReference type="NCBI Taxonomy" id="103762"/>
    <lineage>
        <taxon>Eukaryota</taxon>
        <taxon>Viridiplantae</taxon>
        <taxon>Streptophyta</taxon>
        <taxon>Embryophyta</taxon>
        <taxon>Tracheophyta</taxon>
        <taxon>Spermatophyta</taxon>
        <taxon>Magnoliopsida</taxon>
        <taxon>Liliopsida</taxon>
        <taxon>Poales</taxon>
        <taxon>Poaceae</taxon>
        <taxon>BOP clade</taxon>
        <taxon>Oryzoideae</taxon>
        <taxon>Oryzeae</taxon>
        <taxon>Zizaniinae</taxon>
        <taxon>Zizania</taxon>
    </lineage>
</organism>
<dbReference type="PANTHER" id="PTHR47580">
    <property type="entry name" value="PHOSPHOGLYCERATE MUTASE FAMILY PROTEIN"/>
    <property type="match status" value="1"/>
</dbReference>
<dbReference type="EMBL" id="JAAALK010000079">
    <property type="protein sequence ID" value="KAG8098135.1"/>
    <property type="molecule type" value="Genomic_DNA"/>
</dbReference>
<protein>
    <submittedName>
        <fullName evidence="1">Uncharacterized protein</fullName>
    </submittedName>
</protein>
<reference evidence="1" key="2">
    <citation type="submission" date="2021-02" db="EMBL/GenBank/DDBJ databases">
        <authorList>
            <person name="Kimball J.A."/>
            <person name="Haas M.W."/>
            <person name="Macchietto M."/>
            <person name="Kono T."/>
            <person name="Duquette J."/>
            <person name="Shao M."/>
        </authorList>
    </citation>
    <scope>NUCLEOTIDE SEQUENCE</scope>
    <source>
        <tissue evidence="1">Fresh leaf tissue</tissue>
    </source>
</reference>
<proteinExistence type="predicted"/>
<dbReference type="Proteomes" id="UP000729402">
    <property type="component" value="Unassembled WGS sequence"/>
</dbReference>
<sequence>MKVAIVYRGGQEIIKGDIKLKHSRALLHSLHAQRPNLLPTAWSTTTAGARRHAVTAASVVRTNPVAKTSVGSGLFPVGLRQTTRARASTSRSLRGGLLVLDMALHYPACLPGHRDHRSRQRINRSRIVPEYSFLDARGLGAFEWKSLETLLKDVDTLWYFLTIERNFVPKICYCFWWGLQNLSISLPA</sequence>
<dbReference type="AlphaFoldDB" id="A0A8J5WUF1"/>
<accession>A0A8J5WUF1</accession>
<gene>
    <name evidence="1" type="ORF">GUJ93_ZPchr0013g35895</name>
</gene>
<comment type="caution">
    <text evidence="1">The sequence shown here is derived from an EMBL/GenBank/DDBJ whole genome shotgun (WGS) entry which is preliminary data.</text>
</comment>
<keyword evidence="2" id="KW-1185">Reference proteome</keyword>
<dbReference type="PANTHER" id="PTHR47580:SF1">
    <property type="entry name" value="PHOSPHOGLYCERATE MUTASE FAMILY PROTEIN"/>
    <property type="match status" value="1"/>
</dbReference>
<dbReference type="OrthoDB" id="4531at2759"/>
<evidence type="ECO:0000313" key="2">
    <source>
        <dbReference type="Proteomes" id="UP000729402"/>
    </source>
</evidence>
<evidence type="ECO:0000313" key="1">
    <source>
        <dbReference type="EMBL" id="KAG8098135.1"/>
    </source>
</evidence>
<name>A0A8J5WUF1_ZIZPA</name>
<reference evidence="1" key="1">
    <citation type="journal article" date="2021" name="bioRxiv">
        <title>Whole Genome Assembly and Annotation of Northern Wild Rice, Zizania palustris L., Supports a Whole Genome Duplication in the Zizania Genus.</title>
        <authorList>
            <person name="Haas M."/>
            <person name="Kono T."/>
            <person name="Macchietto M."/>
            <person name="Millas R."/>
            <person name="McGilp L."/>
            <person name="Shao M."/>
            <person name="Duquette J."/>
            <person name="Hirsch C.N."/>
            <person name="Kimball J."/>
        </authorList>
    </citation>
    <scope>NUCLEOTIDE SEQUENCE</scope>
    <source>
        <tissue evidence="1">Fresh leaf tissue</tissue>
    </source>
</reference>